<name>A0AAJ6QWK6_9ACAR</name>
<sequence length="530" mass="58693">MDSFVIAAEQLILFTRSPDGRVSEVLSCMPRNPLSLRDLQLSPDGRQVLAISNNPEQGVCFACLTKGQNEWLYYDFIPEDFTVTCGIHSPTESHVVYMGTSTGALVQFNLKTKIPTILTKSSRCAPVTSLDVNCMGTQLAASVAGSVLLHSIRNKLDVHLPYDKRPNAEVFIRYHPFRSNTLGVFSLDEGAALLDVSSAQPTLPDRRSRLRPPPGEAHVCKPCAILWGTAETLFTVANDGRIVQYGKKSCGLLYRHSDIIYGACIMKDGCEILLGLENALACFEMKKKQISWTKTLRMIKTIEGMARAKSYLPLALQKSGVESMYPQRVAFNPDIRLGSRKSSLKPSDGELISPLKGAPDVAASFQSMASSHVETKETFTDSNVKENDKTILQSTILQEKGAHSHEEPMDKAVFCNVDGSRSMSKLSQESQSSMTSLMERQNTLLSQLTEVSARIESRLMESSARVEAKLDEILEEIREQGSSDRRLIGHGIQLVKTYHGDTMNILTEMAEVQHVAWLDPLDDYETQVKP</sequence>
<dbReference type="SUPFAM" id="SSF69322">
    <property type="entry name" value="Tricorn protease domain 2"/>
    <property type="match status" value="1"/>
</dbReference>
<proteinExistence type="predicted"/>
<accession>A0AAJ6QWK6</accession>
<dbReference type="GeneID" id="100899193"/>
<evidence type="ECO:0000313" key="1">
    <source>
        <dbReference type="Proteomes" id="UP000694867"/>
    </source>
</evidence>
<dbReference type="Gene3D" id="2.130.10.10">
    <property type="entry name" value="YVTN repeat-like/Quinoprotein amine dehydrogenase"/>
    <property type="match status" value="1"/>
</dbReference>
<dbReference type="KEGG" id="goe:100899193"/>
<dbReference type="RefSeq" id="XP_003746268.2">
    <property type="nucleotide sequence ID" value="XM_003746220.2"/>
</dbReference>
<dbReference type="AlphaFoldDB" id="A0AAJ6QWK6"/>
<organism evidence="1 2">
    <name type="scientific">Galendromus occidentalis</name>
    <name type="common">western predatory mite</name>
    <dbReference type="NCBI Taxonomy" id="34638"/>
    <lineage>
        <taxon>Eukaryota</taxon>
        <taxon>Metazoa</taxon>
        <taxon>Ecdysozoa</taxon>
        <taxon>Arthropoda</taxon>
        <taxon>Chelicerata</taxon>
        <taxon>Arachnida</taxon>
        <taxon>Acari</taxon>
        <taxon>Parasitiformes</taxon>
        <taxon>Mesostigmata</taxon>
        <taxon>Gamasina</taxon>
        <taxon>Phytoseioidea</taxon>
        <taxon>Phytoseiidae</taxon>
        <taxon>Typhlodrominae</taxon>
        <taxon>Galendromus</taxon>
    </lineage>
</organism>
<protein>
    <submittedName>
        <fullName evidence="2">Uncharacterized protein LOC100899193</fullName>
    </submittedName>
</protein>
<gene>
    <name evidence="2" type="primary">LOC100899193</name>
</gene>
<reference evidence="2" key="1">
    <citation type="submission" date="2025-08" db="UniProtKB">
        <authorList>
            <consortium name="RefSeq"/>
        </authorList>
    </citation>
    <scope>IDENTIFICATION</scope>
</reference>
<dbReference type="InterPro" id="IPR015943">
    <property type="entry name" value="WD40/YVTN_repeat-like_dom_sf"/>
</dbReference>
<keyword evidence="1" id="KW-1185">Reference proteome</keyword>
<evidence type="ECO:0000313" key="2">
    <source>
        <dbReference type="RefSeq" id="XP_003746268.2"/>
    </source>
</evidence>
<dbReference type="Proteomes" id="UP000694867">
    <property type="component" value="Unplaced"/>
</dbReference>